<protein>
    <submittedName>
        <fullName evidence="1">Uncharacterized protein</fullName>
    </submittedName>
</protein>
<feature type="non-terminal residue" evidence="1">
    <location>
        <position position="1"/>
    </location>
</feature>
<dbReference type="Proteomes" id="UP000663866">
    <property type="component" value="Unassembled WGS sequence"/>
</dbReference>
<reference evidence="1" key="1">
    <citation type="submission" date="2021-02" db="EMBL/GenBank/DDBJ databases">
        <authorList>
            <person name="Nowell W R."/>
        </authorList>
    </citation>
    <scope>NUCLEOTIDE SEQUENCE</scope>
</reference>
<dbReference type="EMBL" id="CAJOBG010062359">
    <property type="protein sequence ID" value="CAF4557109.1"/>
    <property type="molecule type" value="Genomic_DNA"/>
</dbReference>
<dbReference type="AlphaFoldDB" id="A0A820Z6S9"/>
<proteinExistence type="predicted"/>
<comment type="caution">
    <text evidence="1">The sequence shown here is derived from an EMBL/GenBank/DDBJ whole genome shotgun (WGS) entry which is preliminary data.</text>
</comment>
<evidence type="ECO:0000313" key="2">
    <source>
        <dbReference type="Proteomes" id="UP000663866"/>
    </source>
</evidence>
<organism evidence="1 2">
    <name type="scientific">Rotaria magnacalcarata</name>
    <dbReference type="NCBI Taxonomy" id="392030"/>
    <lineage>
        <taxon>Eukaryota</taxon>
        <taxon>Metazoa</taxon>
        <taxon>Spiralia</taxon>
        <taxon>Gnathifera</taxon>
        <taxon>Rotifera</taxon>
        <taxon>Eurotatoria</taxon>
        <taxon>Bdelloidea</taxon>
        <taxon>Philodinida</taxon>
        <taxon>Philodinidae</taxon>
        <taxon>Rotaria</taxon>
    </lineage>
</organism>
<gene>
    <name evidence="1" type="ORF">OVN521_LOCUS43487</name>
</gene>
<keyword evidence="2" id="KW-1185">Reference proteome</keyword>
<name>A0A820Z6S9_9BILA</name>
<accession>A0A820Z6S9</accession>
<evidence type="ECO:0000313" key="1">
    <source>
        <dbReference type="EMBL" id="CAF4557109.1"/>
    </source>
</evidence>
<sequence length="25" mass="3080">MSSEDLNQRIAKYLDDHQKDYIQRL</sequence>